<dbReference type="PANTHER" id="PTHR44591">
    <property type="entry name" value="STRESS RESPONSE REGULATOR PROTEIN 1"/>
    <property type="match status" value="1"/>
</dbReference>
<feature type="domain" description="Response regulatory" evidence="3">
    <location>
        <begin position="7"/>
        <end position="123"/>
    </location>
</feature>
<evidence type="ECO:0000313" key="5">
    <source>
        <dbReference type="Proteomes" id="UP000177871"/>
    </source>
</evidence>
<dbReference type="EMBL" id="MFJK01000004">
    <property type="protein sequence ID" value="OGG19736.1"/>
    <property type="molecule type" value="Genomic_DNA"/>
</dbReference>
<keyword evidence="1 2" id="KW-0597">Phosphoprotein</keyword>
<organism evidence="4 5">
    <name type="scientific">Candidatus Gottesmanbacteria bacterium RIFCSPHIGHO2_01_FULL_47_48</name>
    <dbReference type="NCBI Taxonomy" id="1798381"/>
    <lineage>
        <taxon>Bacteria</taxon>
        <taxon>Candidatus Gottesmaniibacteriota</taxon>
    </lineage>
</organism>
<dbReference type="Pfam" id="PF00072">
    <property type="entry name" value="Response_reg"/>
    <property type="match status" value="1"/>
</dbReference>
<dbReference type="GO" id="GO:0000160">
    <property type="term" value="P:phosphorelay signal transduction system"/>
    <property type="evidence" value="ECO:0007669"/>
    <property type="project" value="InterPro"/>
</dbReference>
<accession>A0A1F6A521</accession>
<dbReference type="InterPro" id="IPR011006">
    <property type="entry name" value="CheY-like_superfamily"/>
</dbReference>
<dbReference type="SUPFAM" id="SSF52172">
    <property type="entry name" value="CheY-like"/>
    <property type="match status" value="1"/>
</dbReference>
<protein>
    <recommendedName>
        <fullName evidence="3">Response regulatory domain-containing protein</fullName>
    </recommendedName>
</protein>
<name>A0A1F6A521_9BACT</name>
<dbReference type="InterPro" id="IPR001789">
    <property type="entry name" value="Sig_transdc_resp-reg_receiver"/>
</dbReference>
<dbReference type="PANTHER" id="PTHR44591:SF3">
    <property type="entry name" value="RESPONSE REGULATORY DOMAIN-CONTAINING PROTEIN"/>
    <property type="match status" value="1"/>
</dbReference>
<dbReference type="Gene3D" id="3.40.50.2300">
    <property type="match status" value="1"/>
</dbReference>
<dbReference type="AlphaFoldDB" id="A0A1F6A521"/>
<dbReference type="InterPro" id="IPR050595">
    <property type="entry name" value="Bact_response_regulator"/>
</dbReference>
<dbReference type="STRING" id="1798381.A2721_01120"/>
<reference evidence="4 5" key="1">
    <citation type="journal article" date="2016" name="Nat. Commun.">
        <title>Thousands of microbial genomes shed light on interconnected biogeochemical processes in an aquifer system.</title>
        <authorList>
            <person name="Anantharaman K."/>
            <person name="Brown C.T."/>
            <person name="Hug L.A."/>
            <person name="Sharon I."/>
            <person name="Castelle C.J."/>
            <person name="Probst A.J."/>
            <person name="Thomas B.C."/>
            <person name="Singh A."/>
            <person name="Wilkins M.J."/>
            <person name="Karaoz U."/>
            <person name="Brodie E.L."/>
            <person name="Williams K.H."/>
            <person name="Hubbard S.S."/>
            <person name="Banfield J.F."/>
        </authorList>
    </citation>
    <scope>NUCLEOTIDE SEQUENCE [LARGE SCALE GENOMIC DNA]</scope>
</reference>
<evidence type="ECO:0000313" key="4">
    <source>
        <dbReference type="EMBL" id="OGG19736.1"/>
    </source>
</evidence>
<feature type="modified residue" description="4-aspartylphosphate" evidence="2">
    <location>
        <position position="56"/>
    </location>
</feature>
<evidence type="ECO:0000259" key="3">
    <source>
        <dbReference type="PROSITE" id="PS50110"/>
    </source>
</evidence>
<proteinExistence type="predicted"/>
<dbReference type="SMART" id="SM00448">
    <property type="entry name" value="REC"/>
    <property type="match status" value="1"/>
</dbReference>
<dbReference type="Proteomes" id="UP000177871">
    <property type="component" value="Unassembled WGS sequence"/>
</dbReference>
<dbReference type="PROSITE" id="PS50110">
    <property type="entry name" value="RESPONSE_REGULATORY"/>
    <property type="match status" value="1"/>
</dbReference>
<evidence type="ECO:0000256" key="2">
    <source>
        <dbReference type="PROSITE-ProRule" id="PRU00169"/>
    </source>
</evidence>
<dbReference type="CDD" id="cd00156">
    <property type="entry name" value="REC"/>
    <property type="match status" value="1"/>
</dbReference>
<sequence>MDTNSKKILVAEDDHFLLSAYKVKLTKAGFDVKTATDGEEALAILKDFTPDIILLDLVMPKMDGFDFLKKFRANETWKKIPVIVASNLGQKDDLDKARSLGASDYVIKSDLSLDALTTKINSNLK</sequence>
<gene>
    <name evidence="4" type="ORF">A2721_01120</name>
</gene>
<comment type="caution">
    <text evidence="4">The sequence shown here is derived from an EMBL/GenBank/DDBJ whole genome shotgun (WGS) entry which is preliminary data.</text>
</comment>
<evidence type="ECO:0000256" key="1">
    <source>
        <dbReference type="ARBA" id="ARBA00022553"/>
    </source>
</evidence>